<sequence>MRLWSCEVIHSKNLLKQESSQTPQHHKISFFSQFNHQHIPAHFRGGPPLLLTLGLLHAVEQGRTTCTGRVRGGPKGWVTRPAHLEAHICATVWKDPVVYGQAGRQAGRQSGVLDAECPSSLLRGGRWEEAETPQQQQLHPTQPL</sequence>
<reference evidence="1 2" key="1">
    <citation type="submission" date="2021-07" db="EMBL/GenBank/DDBJ databases">
        <authorList>
            <person name="Palmer J.M."/>
        </authorList>
    </citation>
    <scope>NUCLEOTIDE SEQUENCE [LARGE SCALE GENOMIC DNA]</scope>
    <source>
        <strain evidence="1 2">AT_MEX2019</strain>
        <tissue evidence="1">Muscle</tissue>
    </source>
</reference>
<accession>A0ABU7BVK8</accession>
<evidence type="ECO:0000313" key="1">
    <source>
        <dbReference type="EMBL" id="MED6253570.1"/>
    </source>
</evidence>
<keyword evidence="2" id="KW-1185">Reference proteome</keyword>
<organism evidence="1 2">
    <name type="scientific">Ataeniobius toweri</name>
    <dbReference type="NCBI Taxonomy" id="208326"/>
    <lineage>
        <taxon>Eukaryota</taxon>
        <taxon>Metazoa</taxon>
        <taxon>Chordata</taxon>
        <taxon>Craniata</taxon>
        <taxon>Vertebrata</taxon>
        <taxon>Euteleostomi</taxon>
        <taxon>Actinopterygii</taxon>
        <taxon>Neopterygii</taxon>
        <taxon>Teleostei</taxon>
        <taxon>Neoteleostei</taxon>
        <taxon>Acanthomorphata</taxon>
        <taxon>Ovalentaria</taxon>
        <taxon>Atherinomorphae</taxon>
        <taxon>Cyprinodontiformes</taxon>
        <taxon>Goodeidae</taxon>
        <taxon>Ataeniobius</taxon>
    </lineage>
</organism>
<dbReference type="EMBL" id="JAHUTI010068855">
    <property type="protein sequence ID" value="MED6253570.1"/>
    <property type="molecule type" value="Genomic_DNA"/>
</dbReference>
<proteinExistence type="predicted"/>
<comment type="caution">
    <text evidence="1">The sequence shown here is derived from an EMBL/GenBank/DDBJ whole genome shotgun (WGS) entry which is preliminary data.</text>
</comment>
<evidence type="ECO:0000313" key="2">
    <source>
        <dbReference type="Proteomes" id="UP001345963"/>
    </source>
</evidence>
<name>A0ABU7BVK8_9TELE</name>
<protein>
    <submittedName>
        <fullName evidence="1">Uncharacterized protein</fullName>
    </submittedName>
</protein>
<gene>
    <name evidence="1" type="ORF">ATANTOWER_002721</name>
</gene>
<dbReference type="Proteomes" id="UP001345963">
    <property type="component" value="Unassembled WGS sequence"/>
</dbReference>